<protein>
    <submittedName>
        <fullName evidence="3">Helix-turn-helix domain-containing protein</fullName>
    </submittedName>
</protein>
<reference evidence="3 4" key="1">
    <citation type="submission" date="2024-07" db="EMBL/GenBank/DDBJ databases">
        <authorList>
            <person name="Yun M."/>
        </authorList>
    </citation>
    <scope>NUCLEOTIDE SEQUENCE [LARGE SCALE GENOMIC DNA]</scope>
    <source>
        <strain evidence="3 4">MS01</strain>
    </source>
</reference>
<dbReference type="Proteomes" id="UP001556617">
    <property type="component" value="Unassembled WGS sequence"/>
</dbReference>
<keyword evidence="4" id="KW-1185">Reference proteome</keyword>
<dbReference type="Gene3D" id="1.10.260.40">
    <property type="entry name" value="lambda repressor-like DNA-binding domains"/>
    <property type="match status" value="1"/>
</dbReference>
<feature type="domain" description="HTH cro/C1-type" evidence="2">
    <location>
        <begin position="30"/>
        <end position="84"/>
    </location>
</feature>
<dbReference type="Pfam" id="PF01381">
    <property type="entry name" value="HTH_3"/>
    <property type="match status" value="1"/>
</dbReference>
<comment type="caution">
    <text evidence="3">The sequence shown here is derived from an EMBL/GenBank/DDBJ whole genome shotgun (WGS) entry which is preliminary data.</text>
</comment>
<evidence type="ECO:0000259" key="2">
    <source>
        <dbReference type="PROSITE" id="PS50943"/>
    </source>
</evidence>
<dbReference type="RefSeq" id="WP_367973712.1">
    <property type="nucleotide sequence ID" value="NZ_JBFPEQ010000001.1"/>
</dbReference>
<dbReference type="PANTHER" id="PTHR46558:SF13">
    <property type="entry name" value="HTH-TYPE TRANSCRIPTIONAL REGULATOR IMMR"/>
    <property type="match status" value="1"/>
</dbReference>
<dbReference type="EMBL" id="JBFPER010000001">
    <property type="protein sequence ID" value="MEX0380300.1"/>
    <property type="molecule type" value="Genomic_DNA"/>
</dbReference>
<accession>A0ABV3S1L6</accession>
<dbReference type="SMART" id="SM00530">
    <property type="entry name" value="HTH_XRE"/>
    <property type="match status" value="1"/>
</dbReference>
<gene>
    <name evidence="3" type="ORF">AB3K24_02915</name>
</gene>
<evidence type="ECO:0000313" key="4">
    <source>
        <dbReference type="Proteomes" id="UP001556617"/>
    </source>
</evidence>
<name>A0ABV3S1L6_9LACO</name>
<dbReference type="SUPFAM" id="SSF47413">
    <property type="entry name" value="lambda repressor-like DNA-binding domains"/>
    <property type="match status" value="1"/>
</dbReference>
<dbReference type="CDD" id="cd00093">
    <property type="entry name" value="HTH_XRE"/>
    <property type="match status" value="1"/>
</dbReference>
<evidence type="ECO:0000313" key="3">
    <source>
        <dbReference type="EMBL" id="MEX0380300.1"/>
    </source>
</evidence>
<dbReference type="InterPro" id="IPR001387">
    <property type="entry name" value="Cro/C1-type_HTH"/>
</dbReference>
<dbReference type="InterPro" id="IPR010982">
    <property type="entry name" value="Lambda_DNA-bd_dom_sf"/>
</dbReference>
<evidence type="ECO:0000256" key="1">
    <source>
        <dbReference type="ARBA" id="ARBA00023125"/>
    </source>
</evidence>
<keyword evidence="1" id="KW-0238">DNA-binding</keyword>
<dbReference type="PANTHER" id="PTHR46558">
    <property type="entry name" value="TRACRIPTIONAL REGULATORY PROTEIN-RELATED-RELATED"/>
    <property type="match status" value="1"/>
</dbReference>
<organism evidence="3 4">
    <name type="scientific">Leuconostoc aquikimchii</name>
    <dbReference type="NCBI Taxonomy" id="3236804"/>
    <lineage>
        <taxon>Bacteria</taxon>
        <taxon>Bacillati</taxon>
        <taxon>Bacillota</taxon>
        <taxon>Bacilli</taxon>
        <taxon>Lactobacillales</taxon>
        <taxon>Lactobacillaceae</taxon>
        <taxon>Leuconostoc</taxon>
    </lineage>
</organism>
<sequence>MIDNSVFCELTERDLANICGGSSEDIAVNLKVLRLTAGFKRGDLADMLNVSLSTITKYEKGSRVPDIDTIIKLSEILNTDVDNLIF</sequence>
<dbReference type="PROSITE" id="PS50943">
    <property type="entry name" value="HTH_CROC1"/>
    <property type="match status" value="1"/>
</dbReference>
<proteinExistence type="predicted"/>